<proteinExistence type="predicted"/>
<dbReference type="InterPro" id="IPR011453">
    <property type="entry name" value="DUF1559"/>
</dbReference>
<dbReference type="InterPro" id="IPR012902">
    <property type="entry name" value="N_methyl_site"/>
</dbReference>
<evidence type="ECO:0000259" key="2">
    <source>
        <dbReference type="Pfam" id="PF07596"/>
    </source>
</evidence>
<sequence>MFRYALRKRGFTLVELLVVIAIIGVLIALLLPAVQQAREAARRMQCTNNLKQIGIAMHNFHDTYKKIVPMSTEDYGTEDTHGNWGWAVDLMPFLELSNNYDALNPSYGNDKNSYWPYNNTSPKNILHNAVTNATLLAIMQQPVDAFMCPSTAGPELNESKPIPYNSGNGTTYLARSDYLVANDADQITRDKCDGTFVWTRYDAPITFASVTDGLSNTIFVGERCYTLGGELIGSGVVYGHAGNNDGSGSGATTTGFFYVAGSGLLPINSTTGASNGHRQGFASNHPGGANFVLGDGSVRFIAETIDHNTDDAANSTFENLLQRNDGVPLSNF</sequence>
<evidence type="ECO:0000313" key="3">
    <source>
        <dbReference type="EMBL" id="PQO36800.1"/>
    </source>
</evidence>
<feature type="domain" description="DUF1559" evidence="2">
    <location>
        <begin position="35"/>
        <end position="307"/>
    </location>
</feature>
<dbReference type="PROSITE" id="PS00409">
    <property type="entry name" value="PROKAR_NTER_METHYL"/>
    <property type="match status" value="1"/>
</dbReference>
<name>A0A2S8FXK2_9BACT</name>
<comment type="caution">
    <text evidence="3">The sequence shown here is derived from an EMBL/GenBank/DDBJ whole genome shotgun (WGS) entry which is preliminary data.</text>
</comment>
<reference evidence="3 4" key="1">
    <citation type="submission" date="2018-02" db="EMBL/GenBank/DDBJ databases">
        <title>Comparative genomes isolates from brazilian mangrove.</title>
        <authorList>
            <person name="Araujo J.E."/>
            <person name="Taketani R.G."/>
            <person name="Silva M.C.P."/>
            <person name="Loureco M.V."/>
            <person name="Andreote F.D."/>
        </authorList>
    </citation>
    <scope>NUCLEOTIDE SEQUENCE [LARGE SCALE GENOMIC DNA]</scope>
    <source>
        <strain evidence="3 4">HEX-2 MGV</strain>
    </source>
</reference>
<dbReference type="InterPro" id="IPR027558">
    <property type="entry name" value="Pre_pil_HX9DG_C"/>
</dbReference>
<dbReference type="AlphaFoldDB" id="A0A2S8FXK2"/>
<dbReference type="Pfam" id="PF07596">
    <property type="entry name" value="SBP_bac_10"/>
    <property type="match status" value="1"/>
</dbReference>
<dbReference type="Pfam" id="PF07963">
    <property type="entry name" value="N_methyl"/>
    <property type="match status" value="1"/>
</dbReference>
<keyword evidence="1" id="KW-1133">Transmembrane helix</keyword>
<evidence type="ECO:0000256" key="1">
    <source>
        <dbReference type="SAM" id="Phobius"/>
    </source>
</evidence>
<dbReference type="OrthoDB" id="255848at2"/>
<dbReference type="Proteomes" id="UP000240009">
    <property type="component" value="Unassembled WGS sequence"/>
</dbReference>
<feature type="transmembrane region" description="Helical" evidence="1">
    <location>
        <begin position="12"/>
        <end position="34"/>
    </location>
</feature>
<dbReference type="SUPFAM" id="SSF54523">
    <property type="entry name" value="Pili subunits"/>
    <property type="match status" value="1"/>
</dbReference>
<dbReference type="NCBIfam" id="TIGR02532">
    <property type="entry name" value="IV_pilin_GFxxxE"/>
    <property type="match status" value="1"/>
</dbReference>
<dbReference type="InterPro" id="IPR045584">
    <property type="entry name" value="Pilin-like"/>
</dbReference>
<protein>
    <submittedName>
        <fullName evidence="3">Prepilin-type cleavage/methylation domain-containing protein</fullName>
    </submittedName>
</protein>
<accession>A0A2S8FXK2</accession>
<dbReference type="Gene3D" id="3.30.700.10">
    <property type="entry name" value="Glycoprotein, Type 4 Pilin"/>
    <property type="match status" value="1"/>
</dbReference>
<dbReference type="PANTHER" id="PTHR30093:SF2">
    <property type="entry name" value="TYPE II SECRETION SYSTEM PROTEIN H"/>
    <property type="match status" value="1"/>
</dbReference>
<organism evidence="3 4">
    <name type="scientific">Blastopirellula marina</name>
    <dbReference type="NCBI Taxonomy" id="124"/>
    <lineage>
        <taxon>Bacteria</taxon>
        <taxon>Pseudomonadati</taxon>
        <taxon>Planctomycetota</taxon>
        <taxon>Planctomycetia</taxon>
        <taxon>Pirellulales</taxon>
        <taxon>Pirellulaceae</taxon>
        <taxon>Blastopirellula</taxon>
    </lineage>
</organism>
<dbReference type="PANTHER" id="PTHR30093">
    <property type="entry name" value="GENERAL SECRETION PATHWAY PROTEIN G"/>
    <property type="match status" value="1"/>
</dbReference>
<dbReference type="EMBL" id="PUIA01000017">
    <property type="protein sequence ID" value="PQO36800.1"/>
    <property type="molecule type" value="Genomic_DNA"/>
</dbReference>
<evidence type="ECO:0000313" key="4">
    <source>
        <dbReference type="Proteomes" id="UP000240009"/>
    </source>
</evidence>
<dbReference type="NCBIfam" id="TIGR04294">
    <property type="entry name" value="pre_pil_HX9DG"/>
    <property type="match status" value="1"/>
</dbReference>
<keyword evidence="1" id="KW-0472">Membrane</keyword>
<gene>
    <name evidence="3" type="ORF">C5Y96_06435</name>
</gene>
<dbReference type="RefSeq" id="WP_105351101.1">
    <property type="nucleotide sequence ID" value="NZ_PUIA01000017.1"/>
</dbReference>
<keyword evidence="1" id="KW-0812">Transmembrane</keyword>